<dbReference type="RefSeq" id="WP_187597171.1">
    <property type="nucleotide sequence ID" value="NZ_CP060714.1"/>
</dbReference>
<protein>
    <submittedName>
        <fullName evidence="1">Uncharacterized protein</fullName>
    </submittedName>
</protein>
<proteinExistence type="predicted"/>
<accession>A0A7G9RMT0</accession>
<gene>
    <name evidence="1" type="ORF">H9K76_20810</name>
</gene>
<sequence length="748" mass="84483">MPIKPVSEDLFHYVMRDIPGVRFEAFAKLVFAAIYGEEFLPLGGIHDGGADGVMSAYVQEVKGKAKTYIQFSATDGDKAQVKIKDTITSLKKVGRNPLQLIYATSEALPKADLTVSEAFERDSVLVQVRDYERLKGYVNSDQKVNDAFYKAFTTEISELATAANLSLPSVSEYANDPTVYVFLNHELRDRFSRDHLNNRVLDALIYWALRETDPDKNIRLKREMVGSAICNIFPAAKSVLLPNLNNRLEELSKKDAAGLERLRHYRKDDSFCLPFEMRSTLAVEAAEFEGRQSRFRDSLTTRLSEEAKERLTPAVIQDCVDLVFATVHLYFVDQGVVLAAFLEGHLETIKLSDQIVEDTMVKALAKIKHRGRITPNLFGTCIGMLRGIFYRTTAPEKEYLAYLSRTSCLLVTMQSAPKLLEYLNKMGGNFRLLVGTDLLIKSLSEQYVEKEFMQVTNLLLVCKQLGADLILTEPVLQEVFTHLHAVDLEFQNNYAKQEPYLQAAEIAECNRILIRAYLHASRSSAGPKNWRAYVNNMTDPDGLRGKSGLARTALRGVLVQRFGMKYMSTEELEKTVPAQKVEALAERLGNERGLYKHVELSRNDALMVYATYAQRSKNNEVGIYDGFGFRTWWLTKETRILSMTGELVQDQGGVPYIMRPEFILNFVALAPKAADVRQAFSVLLPTTAGLQLGQYLDDSVMHSMLNEVDEWAKLPPERVSVILGEKINRLTHDRYKQYVHNIGALANT</sequence>
<organism evidence="1 2">
    <name type="scientific">Diaphorobacter ruginosibacter</name>
    <dbReference type="NCBI Taxonomy" id="1715720"/>
    <lineage>
        <taxon>Bacteria</taxon>
        <taxon>Pseudomonadati</taxon>
        <taxon>Pseudomonadota</taxon>
        <taxon>Betaproteobacteria</taxon>
        <taxon>Burkholderiales</taxon>
        <taxon>Comamonadaceae</taxon>
        <taxon>Diaphorobacter</taxon>
    </lineage>
</organism>
<dbReference type="AlphaFoldDB" id="A0A7G9RMT0"/>
<dbReference type="EMBL" id="CP060714">
    <property type="protein sequence ID" value="QNN56905.1"/>
    <property type="molecule type" value="Genomic_DNA"/>
</dbReference>
<dbReference type="Proteomes" id="UP000515811">
    <property type="component" value="Chromosome"/>
</dbReference>
<evidence type="ECO:0000313" key="1">
    <source>
        <dbReference type="EMBL" id="QNN56905.1"/>
    </source>
</evidence>
<dbReference type="KEGG" id="drg:H9K76_20810"/>
<keyword evidence="2" id="KW-1185">Reference proteome</keyword>
<evidence type="ECO:0000313" key="2">
    <source>
        <dbReference type="Proteomes" id="UP000515811"/>
    </source>
</evidence>
<name>A0A7G9RMT0_9BURK</name>
<reference evidence="1 2" key="1">
    <citation type="submission" date="2020-08" db="EMBL/GenBank/DDBJ databases">
        <title>Genome sequence of Diaphorobacter ruginosibacter DSM 27467T.</title>
        <authorList>
            <person name="Hyun D.-W."/>
            <person name="Bae J.-W."/>
        </authorList>
    </citation>
    <scope>NUCLEOTIDE SEQUENCE [LARGE SCALE GENOMIC DNA]</scope>
    <source>
        <strain evidence="1 2">DSM 27467</strain>
    </source>
</reference>